<dbReference type="InterPro" id="IPR039328">
    <property type="entry name" value="WDR89"/>
</dbReference>
<dbReference type="PANTHER" id="PTHR22889:SF0">
    <property type="entry name" value="WD REPEAT-CONTAINING PROTEIN 89"/>
    <property type="match status" value="1"/>
</dbReference>
<name>A0ABX6F127_KLUMA</name>
<organism evidence="5 6">
    <name type="scientific">Kluyveromyces marxianus</name>
    <name type="common">Yeast</name>
    <name type="synonym">Candida kefyr</name>
    <dbReference type="NCBI Taxonomy" id="4911"/>
    <lineage>
        <taxon>Eukaryota</taxon>
        <taxon>Fungi</taxon>
        <taxon>Dikarya</taxon>
        <taxon>Ascomycota</taxon>
        <taxon>Saccharomycotina</taxon>
        <taxon>Saccharomycetes</taxon>
        <taxon>Saccharomycetales</taxon>
        <taxon>Saccharomycetaceae</taxon>
        <taxon>Kluyveromyces</taxon>
    </lineage>
</organism>
<dbReference type="PROSITE" id="PS50294">
    <property type="entry name" value="WD_REPEATS_REGION"/>
    <property type="match status" value="1"/>
</dbReference>
<dbReference type="PROSITE" id="PS50082">
    <property type="entry name" value="WD_REPEATS_2"/>
    <property type="match status" value="1"/>
</dbReference>
<feature type="repeat" description="WD" evidence="3">
    <location>
        <begin position="143"/>
        <end position="185"/>
    </location>
</feature>
<keyword evidence="2" id="KW-0677">Repeat</keyword>
<proteinExistence type="predicted"/>
<feature type="region of interest" description="Disordered" evidence="4">
    <location>
        <begin position="358"/>
        <end position="427"/>
    </location>
</feature>
<feature type="compositionally biased region" description="Low complexity" evidence="4">
    <location>
        <begin position="367"/>
        <end position="376"/>
    </location>
</feature>
<dbReference type="InterPro" id="IPR015943">
    <property type="entry name" value="WD40/YVTN_repeat-like_dom_sf"/>
</dbReference>
<keyword evidence="6" id="KW-1185">Reference proteome</keyword>
<evidence type="ECO:0000256" key="1">
    <source>
        <dbReference type="ARBA" id="ARBA00022574"/>
    </source>
</evidence>
<dbReference type="InterPro" id="IPR036322">
    <property type="entry name" value="WD40_repeat_dom_sf"/>
</dbReference>
<evidence type="ECO:0000256" key="4">
    <source>
        <dbReference type="SAM" id="MobiDB-lite"/>
    </source>
</evidence>
<dbReference type="SMART" id="SM00320">
    <property type="entry name" value="WD40"/>
    <property type="match status" value="3"/>
</dbReference>
<evidence type="ECO:0000256" key="2">
    <source>
        <dbReference type="ARBA" id="ARBA00022737"/>
    </source>
</evidence>
<dbReference type="SUPFAM" id="SSF50978">
    <property type="entry name" value="WD40 repeat-like"/>
    <property type="match status" value="1"/>
</dbReference>
<reference evidence="5 6" key="1">
    <citation type="submission" date="2016-03" db="EMBL/GenBank/DDBJ databases">
        <title>How can Kluyveromyces marxianus grow so fast - potential evolutionary course in Saccharomyces Complex revealed by comparative genomics.</title>
        <authorList>
            <person name="Mo W."/>
            <person name="Lu W."/>
            <person name="Yang X."/>
            <person name="Qi J."/>
            <person name="Lv H."/>
        </authorList>
    </citation>
    <scope>NUCLEOTIDE SEQUENCE [LARGE SCALE GENOMIC DNA]</scope>
    <source>
        <strain evidence="5 6">FIM1</strain>
    </source>
</reference>
<sequence length="427" mass="48815">MSFNKYKCHYFEENNWCLKLSPLYQHGLVTSLSNGSIHLMDWNNLKTISSIQCHGSSINDMKVINSDFDAGSLIATAAEDGVKVWDVRSKSNVALLQNEKSSPFYSLDSRHNLLACGTELKDYDAELHIYDIRNWSKPVRSFIDSHHDDITDIKFHPCDPNLLMSGSTDGYVNIYDLTQPEEEDALHQVINFASIHSCGWLAPNRIWSLSHMETFAVHELNDKSNDMVEPKPLEFGDIREKWGCDYVIDVYPSFIATGKSHDTRGELKIIPFQNERADVENALVIPDAHGNEVIRDVLIPKNSNNLLYSCGEDGYVNVWKDTTNSLNVPSEFWDYTQPFVAFANSVAEVDMDMDETMETGATHTQESSDSSSSSSSSDEEDKKKKKDKKDKKSKKDKKDKKKKDKKTKKERKEKKSKKDKEHRYKPY</sequence>
<gene>
    <name evidence="5" type="ORF">FIM1_4916</name>
</gene>
<dbReference type="InterPro" id="IPR001680">
    <property type="entry name" value="WD40_rpt"/>
</dbReference>
<dbReference type="EMBL" id="CP015060">
    <property type="protein sequence ID" value="QGN17709.1"/>
    <property type="molecule type" value="Genomic_DNA"/>
</dbReference>
<evidence type="ECO:0000313" key="6">
    <source>
        <dbReference type="Proteomes" id="UP000422736"/>
    </source>
</evidence>
<protein>
    <submittedName>
        <fullName evidence="5">WD repeat-containing protein YNL035C</fullName>
    </submittedName>
</protein>
<dbReference type="Pfam" id="PF00400">
    <property type="entry name" value="WD40"/>
    <property type="match status" value="2"/>
</dbReference>
<evidence type="ECO:0000256" key="3">
    <source>
        <dbReference type="PROSITE-ProRule" id="PRU00221"/>
    </source>
</evidence>
<evidence type="ECO:0000313" key="5">
    <source>
        <dbReference type="EMBL" id="QGN17709.1"/>
    </source>
</evidence>
<feature type="compositionally biased region" description="Basic residues" evidence="4">
    <location>
        <begin position="383"/>
        <end position="415"/>
    </location>
</feature>
<dbReference type="Gene3D" id="2.130.10.10">
    <property type="entry name" value="YVTN repeat-like/Quinoprotein amine dehydrogenase"/>
    <property type="match status" value="2"/>
</dbReference>
<keyword evidence="1 3" id="KW-0853">WD repeat</keyword>
<dbReference type="Proteomes" id="UP000422736">
    <property type="component" value="Chromosome 8"/>
</dbReference>
<accession>A0ABX6F127</accession>
<dbReference type="PANTHER" id="PTHR22889">
    <property type="entry name" value="WD REPEAT-CONTAINING PROTEIN 89"/>
    <property type="match status" value="1"/>
</dbReference>
<feature type="compositionally biased region" description="Basic and acidic residues" evidence="4">
    <location>
        <begin position="416"/>
        <end position="427"/>
    </location>
</feature>